<protein>
    <submittedName>
        <fullName evidence="1">Uncharacterized protein</fullName>
    </submittedName>
</protein>
<accession>A0A5A9GKE8</accession>
<sequence length="106" mass="11083">MNPVVMLPDAYGHKTDILTPPPHRQVHSLAPSTAVTIPVPAGARAVLMAATTDYWVQYNAEAILPTASVTGGQAPEFNPMARSVAGVATLSFVSEKAGFLSLGFYG</sequence>
<gene>
    <name evidence="1" type="ORF">FZ942_22710</name>
</gene>
<proteinExistence type="predicted"/>
<evidence type="ECO:0000313" key="2">
    <source>
        <dbReference type="Proteomes" id="UP000324927"/>
    </source>
</evidence>
<keyword evidence="2" id="KW-1185">Reference proteome</keyword>
<evidence type="ECO:0000313" key="1">
    <source>
        <dbReference type="EMBL" id="KAA0593709.1"/>
    </source>
</evidence>
<comment type="caution">
    <text evidence="1">The sequence shown here is derived from an EMBL/GenBank/DDBJ whole genome shotgun (WGS) entry which is preliminary data.</text>
</comment>
<dbReference type="AlphaFoldDB" id="A0A5A9GKE8"/>
<reference evidence="1 2" key="1">
    <citation type="submission" date="2019-08" db="EMBL/GenBank/DDBJ databases">
        <authorList>
            <person name="Grouzdev D."/>
            <person name="Tikhonova E."/>
            <person name="Kravchenko I."/>
        </authorList>
    </citation>
    <scope>NUCLEOTIDE SEQUENCE [LARGE SCALE GENOMIC DNA]</scope>
    <source>
        <strain evidence="1 2">59b</strain>
    </source>
</reference>
<name>A0A5A9GKE8_AZOLI</name>
<dbReference type="Proteomes" id="UP000324927">
    <property type="component" value="Unassembled WGS sequence"/>
</dbReference>
<dbReference type="RefSeq" id="WP_149233375.1">
    <property type="nucleotide sequence ID" value="NZ_JALJXJ010000024.1"/>
</dbReference>
<dbReference type="EMBL" id="VTTN01000010">
    <property type="protein sequence ID" value="KAA0593709.1"/>
    <property type="molecule type" value="Genomic_DNA"/>
</dbReference>
<dbReference type="OrthoDB" id="7305628at2"/>
<organism evidence="1 2">
    <name type="scientific">Azospirillum lipoferum</name>
    <dbReference type="NCBI Taxonomy" id="193"/>
    <lineage>
        <taxon>Bacteria</taxon>
        <taxon>Pseudomonadati</taxon>
        <taxon>Pseudomonadota</taxon>
        <taxon>Alphaproteobacteria</taxon>
        <taxon>Rhodospirillales</taxon>
        <taxon>Azospirillaceae</taxon>
        <taxon>Azospirillum</taxon>
    </lineage>
</organism>